<comment type="caution">
    <text evidence="2">The sequence shown here is derived from an EMBL/GenBank/DDBJ whole genome shotgun (WGS) entry which is preliminary data.</text>
</comment>
<dbReference type="GO" id="GO:0016491">
    <property type="term" value="F:oxidoreductase activity"/>
    <property type="evidence" value="ECO:0007669"/>
    <property type="project" value="UniProtKB-KW"/>
</dbReference>
<proteinExistence type="inferred from homology"/>
<evidence type="ECO:0000256" key="1">
    <source>
        <dbReference type="ARBA" id="ARBA00006484"/>
    </source>
</evidence>
<dbReference type="RefSeq" id="WP_377048684.1">
    <property type="nucleotide sequence ID" value="NZ_JBHLVZ010000002.1"/>
</dbReference>
<accession>A0ABV6ILX3</accession>
<dbReference type="PANTHER" id="PTHR42760">
    <property type="entry name" value="SHORT-CHAIN DEHYDROGENASES/REDUCTASES FAMILY MEMBER"/>
    <property type="match status" value="1"/>
</dbReference>
<sequence length="272" mass="27530">MIGGNSGDERSMAESGEFTGRHAVVMGGSRGIGRSIALAFAAAGASVAICARGAEALEATRAELASLAAPGARIHAAPCDLSRAEAIAAFIPAAAGALGGIDILVNNASGFGRADDEASWAASLSVDVMAVVRASQAARPFLEASPARATGGAGIVNIASISALRPTKRNPPYAAVKAAVMQYTSSQAKMLAAQGIRANCVAPGSVEFPGGTWERRRTEDPALYDATLASIPFGRMGRPEEVAEAVLFLASPRASWITGQSLVVDGGQLLGP</sequence>
<keyword evidence="3" id="KW-1185">Reference proteome</keyword>
<dbReference type="Gene3D" id="3.40.50.720">
    <property type="entry name" value="NAD(P)-binding Rossmann-like Domain"/>
    <property type="match status" value="1"/>
</dbReference>
<evidence type="ECO:0000313" key="3">
    <source>
        <dbReference type="Proteomes" id="UP001589789"/>
    </source>
</evidence>
<name>A0ABV6ILX3_9PROT</name>
<keyword evidence="2" id="KW-0560">Oxidoreductase</keyword>
<comment type="similarity">
    <text evidence="1">Belongs to the short-chain dehydrogenases/reductases (SDR) family.</text>
</comment>
<dbReference type="EMBL" id="JBHLVZ010000002">
    <property type="protein sequence ID" value="MFC0384618.1"/>
    <property type="molecule type" value="Genomic_DNA"/>
</dbReference>
<dbReference type="Pfam" id="PF13561">
    <property type="entry name" value="adh_short_C2"/>
    <property type="match status" value="1"/>
</dbReference>
<evidence type="ECO:0000313" key="2">
    <source>
        <dbReference type="EMBL" id="MFC0384618.1"/>
    </source>
</evidence>
<gene>
    <name evidence="2" type="ORF">ACFFIC_03520</name>
</gene>
<dbReference type="InterPro" id="IPR036291">
    <property type="entry name" value="NAD(P)-bd_dom_sf"/>
</dbReference>
<dbReference type="PANTHER" id="PTHR42760:SF135">
    <property type="entry name" value="BLL7886 PROTEIN"/>
    <property type="match status" value="1"/>
</dbReference>
<organism evidence="2 3">
    <name type="scientific">Muricoccus vinaceus</name>
    <dbReference type="NCBI Taxonomy" id="424704"/>
    <lineage>
        <taxon>Bacteria</taxon>
        <taxon>Pseudomonadati</taxon>
        <taxon>Pseudomonadota</taxon>
        <taxon>Alphaproteobacteria</taxon>
        <taxon>Acetobacterales</taxon>
        <taxon>Roseomonadaceae</taxon>
        <taxon>Muricoccus</taxon>
    </lineage>
</organism>
<dbReference type="InterPro" id="IPR002347">
    <property type="entry name" value="SDR_fam"/>
</dbReference>
<dbReference type="Proteomes" id="UP001589789">
    <property type="component" value="Unassembled WGS sequence"/>
</dbReference>
<dbReference type="PRINTS" id="PR00081">
    <property type="entry name" value="GDHRDH"/>
</dbReference>
<dbReference type="SUPFAM" id="SSF51735">
    <property type="entry name" value="NAD(P)-binding Rossmann-fold domains"/>
    <property type="match status" value="1"/>
</dbReference>
<dbReference type="CDD" id="cd05233">
    <property type="entry name" value="SDR_c"/>
    <property type="match status" value="1"/>
</dbReference>
<dbReference type="EC" id="1.1.1.-" evidence="2"/>
<protein>
    <submittedName>
        <fullName evidence="2">SDR family NAD(P)-dependent oxidoreductase</fullName>
        <ecNumber evidence="2">1.1.1.-</ecNumber>
    </submittedName>
</protein>
<reference evidence="2 3" key="1">
    <citation type="submission" date="2024-09" db="EMBL/GenBank/DDBJ databases">
        <authorList>
            <person name="Sun Q."/>
            <person name="Mori K."/>
        </authorList>
    </citation>
    <scope>NUCLEOTIDE SEQUENCE [LARGE SCALE GENOMIC DNA]</scope>
    <source>
        <strain evidence="2 3">CCM 7468</strain>
    </source>
</reference>
<dbReference type="PRINTS" id="PR00080">
    <property type="entry name" value="SDRFAMILY"/>
</dbReference>